<dbReference type="PANTHER" id="PTHR33432:SF22">
    <property type="entry name" value="OS10G0436850 PROTEIN"/>
    <property type="match status" value="1"/>
</dbReference>
<feature type="domain" description="ENT" evidence="3">
    <location>
        <begin position="1"/>
        <end position="81"/>
    </location>
</feature>
<dbReference type="PROSITE" id="PS51138">
    <property type="entry name" value="ENT"/>
    <property type="match status" value="1"/>
</dbReference>
<dbReference type="InterPro" id="IPR036142">
    <property type="entry name" value="ENT_dom-like_sf"/>
</dbReference>
<reference evidence="4" key="1">
    <citation type="journal article" date="2018" name="Nat. Plants">
        <title>Whole-genome landscape of Medicago truncatula symbiotic genes.</title>
        <authorList>
            <person name="Pecrix Y."/>
            <person name="Gamas P."/>
            <person name="Carrere S."/>
        </authorList>
    </citation>
    <scope>NUCLEOTIDE SEQUENCE</scope>
    <source>
        <tissue evidence="4">Leaves</tissue>
    </source>
</reference>
<comment type="subcellular location">
    <subcellularLocation>
        <location evidence="1">Nucleus</location>
    </subcellularLocation>
</comment>
<protein>
    <submittedName>
        <fullName evidence="4">Putative ENT domain, protein EMSY-LIKE, plant</fullName>
    </submittedName>
</protein>
<dbReference type="InterPro" id="IPR033485">
    <property type="entry name" value="EMSY-LIKE_plant"/>
</dbReference>
<evidence type="ECO:0000256" key="2">
    <source>
        <dbReference type="ARBA" id="ARBA00023242"/>
    </source>
</evidence>
<evidence type="ECO:0000256" key="1">
    <source>
        <dbReference type="ARBA" id="ARBA00004123"/>
    </source>
</evidence>
<dbReference type="EMBL" id="PSQE01000007">
    <property type="protein sequence ID" value="RHN47540.1"/>
    <property type="molecule type" value="Genomic_DNA"/>
</dbReference>
<keyword evidence="2" id="KW-0539">Nucleus</keyword>
<dbReference type="Proteomes" id="UP000265566">
    <property type="component" value="Chromosome 7"/>
</dbReference>
<proteinExistence type="predicted"/>
<evidence type="ECO:0000259" key="3">
    <source>
        <dbReference type="PROSITE" id="PS51138"/>
    </source>
</evidence>
<comment type="caution">
    <text evidence="4">The sequence shown here is derived from an EMBL/GenBank/DDBJ whole genome shotgun (WGS) entry which is preliminary data.</text>
</comment>
<evidence type="ECO:0000313" key="4">
    <source>
        <dbReference type="EMBL" id="RHN47540.1"/>
    </source>
</evidence>
<dbReference type="SMART" id="SM01191">
    <property type="entry name" value="ENT"/>
    <property type="match status" value="1"/>
</dbReference>
<name>A0A396H2R6_MEDTR</name>
<organism evidence="4">
    <name type="scientific">Medicago truncatula</name>
    <name type="common">Barrel medic</name>
    <name type="synonym">Medicago tribuloides</name>
    <dbReference type="NCBI Taxonomy" id="3880"/>
    <lineage>
        <taxon>Eukaryota</taxon>
        <taxon>Viridiplantae</taxon>
        <taxon>Streptophyta</taxon>
        <taxon>Embryophyta</taxon>
        <taxon>Tracheophyta</taxon>
        <taxon>Spermatophyta</taxon>
        <taxon>Magnoliopsida</taxon>
        <taxon>eudicotyledons</taxon>
        <taxon>Gunneridae</taxon>
        <taxon>Pentapetalae</taxon>
        <taxon>rosids</taxon>
        <taxon>fabids</taxon>
        <taxon>Fabales</taxon>
        <taxon>Fabaceae</taxon>
        <taxon>Papilionoideae</taxon>
        <taxon>50 kb inversion clade</taxon>
        <taxon>NPAAA clade</taxon>
        <taxon>Hologalegina</taxon>
        <taxon>IRL clade</taxon>
        <taxon>Trifolieae</taxon>
        <taxon>Medicago</taxon>
    </lineage>
</organism>
<dbReference type="AlphaFoldDB" id="A0A396H2R6"/>
<dbReference type="SUPFAM" id="SSF158639">
    <property type="entry name" value="ENT-like"/>
    <property type="match status" value="1"/>
</dbReference>
<accession>A0A396H2R6</accession>
<dbReference type="Gramene" id="rna42153">
    <property type="protein sequence ID" value="RHN47540.1"/>
    <property type="gene ID" value="gene42153"/>
</dbReference>
<dbReference type="GO" id="GO:0050832">
    <property type="term" value="P:defense response to fungus"/>
    <property type="evidence" value="ECO:0007669"/>
    <property type="project" value="InterPro"/>
</dbReference>
<dbReference type="PANTHER" id="PTHR33432">
    <property type="entry name" value="PROTEIN EMSY-LIKE 4"/>
    <property type="match status" value="1"/>
</dbReference>
<dbReference type="GO" id="GO:0005634">
    <property type="term" value="C:nucleus"/>
    <property type="evidence" value="ECO:0007669"/>
    <property type="project" value="UniProtKB-SubCell"/>
</dbReference>
<gene>
    <name evidence="4" type="ORF">MtrunA17_Chr7g0254081</name>
</gene>
<sequence>MEIQAYSSMLKAFIAQSELLTWGKEELLTELRKELNIADSEHGEILTKINSDDSIKWIREQRKMAYHSQAHDSIKANASGCTSTSIGNSTIRLQTHSHAQDYIKANTSGCPASIGNSTVKLQTHSHAQDYIKANTQAYDYIKANTSGCPASIGNSTVKLQTHSHAQDYIKANTQAYDNIKANSSGCPSASIGNSTVRLQTHSHAQDYIKANTQAYDYIKANTSGCPSASIGNSTVSLQTHSHAQDYIKANTTGCPSASIGNSVIRLKAPSSAAFYPQNNLSRSKASHSSIHIPASLPPKFNDNLLTAEFVHGNADQPKEMFNYDAQLPPIGRGNVPKQNDQFKQYFPPSKSVMLNNKSDLIQIRATDRVIQDVEKILFSREKPGPADIERAKQTLKEQEGALLEALGKLADVLEEGNDQFLNSLFL</sequence>
<dbReference type="Pfam" id="PF03735">
    <property type="entry name" value="ENT"/>
    <property type="match status" value="1"/>
</dbReference>
<dbReference type="Gene3D" id="1.10.1240.40">
    <property type="entry name" value="ENT domain"/>
    <property type="match status" value="1"/>
</dbReference>
<dbReference type="InterPro" id="IPR005491">
    <property type="entry name" value="ENT_dom"/>
</dbReference>